<name>A0A9I9DUG4_CUCME</name>
<organism evidence="4">
    <name type="scientific">Cucumis melo</name>
    <name type="common">Muskmelon</name>
    <dbReference type="NCBI Taxonomy" id="3656"/>
    <lineage>
        <taxon>Eukaryota</taxon>
        <taxon>Viridiplantae</taxon>
        <taxon>Streptophyta</taxon>
        <taxon>Embryophyta</taxon>
        <taxon>Tracheophyta</taxon>
        <taxon>Spermatophyta</taxon>
        <taxon>Magnoliopsida</taxon>
        <taxon>eudicotyledons</taxon>
        <taxon>Gunneridae</taxon>
        <taxon>Pentapetalae</taxon>
        <taxon>rosids</taxon>
        <taxon>fabids</taxon>
        <taxon>Cucurbitales</taxon>
        <taxon>Cucurbitaceae</taxon>
        <taxon>Benincaseae</taxon>
        <taxon>Cucumis</taxon>
    </lineage>
</organism>
<evidence type="ECO:0000256" key="1">
    <source>
        <dbReference type="SAM" id="Coils"/>
    </source>
</evidence>
<sequence length="330" mass="38615">MRDKCLLPIVESEFYKVARKAQEKTEKLKKRLLKIKVKAQGVKALAEEKKESKLREREKLLNEVDKVALLANKRKGKEKTTDEYSKEFEKELEELSPLEDRVVEKQPKKKRVLEGQDAMKREKKNKTVQREQESQKSEQEGVLFAEELGKHFMIEKGIFPFKGQLPLFLASPIKALKWKQFFEGVTTIRPSVMNLFYNGSINTERHYAIVKGKMVNFGPKAVNVLYGLRQTTVEYPIFKEPSDIDMQNALERVAWPGTKWDITPIKKYQLFPHNLKTTASVWLVFIKKNLMPTRHDNTISLERIMLLYCIMEEIPLNVDEIIYEPIEAWV</sequence>
<feature type="region of interest" description="Disordered" evidence="2">
    <location>
        <begin position="106"/>
        <end position="138"/>
    </location>
</feature>
<dbReference type="EnsemblPlants" id="MELO3C023733.2.1">
    <property type="protein sequence ID" value="MELO3C023733.2.1"/>
    <property type="gene ID" value="MELO3C023733.2"/>
</dbReference>
<dbReference type="Pfam" id="PF20167">
    <property type="entry name" value="Transposase_32"/>
    <property type="match status" value="1"/>
</dbReference>
<evidence type="ECO:0000313" key="4">
    <source>
        <dbReference type="EnsemblPlants" id="MELO3C023733.2.1"/>
    </source>
</evidence>
<dbReference type="Gramene" id="MELO3C023733.2.1">
    <property type="protein sequence ID" value="MELO3C023733.2.1"/>
    <property type="gene ID" value="MELO3C023733.2"/>
</dbReference>
<feature type="coiled-coil region" evidence="1">
    <location>
        <begin position="18"/>
        <end position="63"/>
    </location>
</feature>
<evidence type="ECO:0000259" key="3">
    <source>
        <dbReference type="Pfam" id="PF20167"/>
    </source>
</evidence>
<protein>
    <recommendedName>
        <fullName evidence="3">Putative plant transposon protein domain-containing protein</fullName>
    </recommendedName>
</protein>
<reference evidence="4" key="1">
    <citation type="submission" date="2023-03" db="UniProtKB">
        <authorList>
            <consortium name="EnsemblPlants"/>
        </authorList>
    </citation>
    <scope>IDENTIFICATION</scope>
</reference>
<feature type="domain" description="Putative plant transposon protein" evidence="3">
    <location>
        <begin position="175"/>
        <end position="325"/>
    </location>
</feature>
<keyword evidence="1" id="KW-0175">Coiled coil</keyword>
<evidence type="ECO:0000256" key="2">
    <source>
        <dbReference type="SAM" id="MobiDB-lite"/>
    </source>
</evidence>
<dbReference type="AlphaFoldDB" id="A0A9I9DUG4"/>
<proteinExistence type="predicted"/>
<feature type="compositionally biased region" description="Basic and acidic residues" evidence="2">
    <location>
        <begin position="128"/>
        <end position="138"/>
    </location>
</feature>
<dbReference type="InterPro" id="IPR046796">
    <property type="entry name" value="Transposase_32_dom"/>
</dbReference>
<feature type="compositionally biased region" description="Basic and acidic residues" evidence="2">
    <location>
        <begin position="106"/>
        <end position="120"/>
    </location>
</feature>
<accession>A0A9I9DUG4</accession>